<dbReference type="Proteomes" id="UP000298656">
    <property type="component" value="Chromosome 1"/>
</dbReference>
<feature type="signal peptide" evidence="1">
    <location>
        <begin position="1"/>
        <end position="18"/>
    </location>
</feature>
<feature type="chain" id="PRO_5020824920" description="DUF3757 domain-containing protein" evidence="1">
    <location>
        <begin position="19"/>
        <end position="136"/>
    </location>
</feature>
<evidence type="ECO:0000256" key="1">
    <source>
        <dbReference type="SAM" id="SignalP"/>
    </source>
</evidence>
<accession>A0A4P8INZ2</accession>
<name>A0A4P8INZ2_9BURK</name>
<keyword evidence="3" id="KW-1185">Reference proteome</keyword>
<organism evidence="2 3">
    <name type="scientific">Trinickia violacea</name>
    <dbReference type="NCBI Taxonomy" id="2571746"/>
    <lineage>
        <taxon>Bacteria</taxon>
        <taxon>Pseudomonadati</taxon>
        <taxon>Pseudomonadota</taxon>
        <taxon>Betaproteobacteria</taxon>
        <taxon>Burkholderiales</taxon>
        <taxon>Burkholderiaceae</taxon>
        <taxon>Trinickia</taxon>
    </lineage>
</organism>
<protein>
    <recommendedName>
        <fullName evidence="4">DUF3757 domain-containing protein</fullName>
    </recommendedName>
</protein>
<dbReference type="EMBL" id="CP040077">
    <property type="protein sequence ID" value="QCP48614.1"/>
    <property type="molecule type" value="Genomic_DNA"/>
</dbReference>
<proteinExistence type="predicted"/>
<keyword evidence="1" id="KW-0732">Signal</keyword>
<dbReference type="KEGG" id="tvl:FAZ95_05065"/>
<evidence type="ECO:0000313" key="2">
    <source>
        <dbReference type="EMBL" id="QCP48614.1"/>
    </source>
</evidence>
<reference evidence="2 3" key="1">
    <citation type="submission" date="2019-05" db="EMBL/GenBank/DDBJ databases">
        <title>Burkholderia sp. DHOD12, isolated from subtropical forest soil.</title>
        <authorList>
            <person name="Gao Z.-H."/>
            <person name="Qiu L.-H."/>
        </authorList>
    </citation>
    <scope>NUCLEOTIDE SEQUENCE [LARGE SCALE GENOMIC DNA]</scope>
    <source>
        <strain evidence="2 3">DHOD12</strain>
    </source>
</reference>
<dbReference type="OrthoDB" id="8853360at2"/>
<evidence type="ECO:0008006" key="4">
    <source>
        <dbReference type="Google" id="ProtNLM"/>
    </source>
</evidence>
<dbReference type="RefSeq" id="WP_137331452.1">
    <property type="nucleotide sequence ID" value="NZ_CP040077.1"/>
</dbReference>
<gene>
    <name evidence="2" type="ORF">FAZ95_05065</name>
</gene>
<sequence length="136" mass="15139">MKLALLLAASAAPVFSNAADAPLTGVFHGEGRACFGGLFVRSKTIEWTSSFSKCGPVRYEILDKDMTGDHPRIAYRLVERTKQCRNAVIALTHYDGEVWDVTGYPSVEAYQKRDLPEWKNSVQPDRAITSCGMRKQ</sequence>
<evidence type="ECO:0000313" key="3">
    <source>
        <dbReference type="Proteomes" id="UP000298656"/>
    </source>
</evidence>
<dbReference type="AlphaFoldDB" id="A0A4P8INZ2"/>